<gene>
    <name evidence="2" type="ORF">GQ607_017900</name>
</gene>
<comment type="caution">
    <text evidence="2">The sequence shown here is derived from an EMBL/GenBank/DDBJ whole genome shotgun (WGS) entry which is preliminary data.</text>
</comment>
<organism evidence="2 3">
    <name type="scientific">Colletotrichum asianum</name>
    <dbReference type="NCBI Taxonomy" id="702518"/>
    <lineage>
        <taxon>Eukaryota</taxon>
        <taxon>Fungi</taxon>
        <taxon>Dikarya</taxon>
        <taxon>Ascomycota</taxon>
        <taxon>Pezizomycotina</taxon>
        <taxon>Sordariomycetes</taxon>
        <taxon>Hypocreomycetidae</taxon>
        <taxon>Glomerellales</taxon>
        <taxon>Glomerellaceae</taxon>
        <taxon>Colletotrichum</taxon>
        <taxon>Colletotrichum gloeosporioides species complex</taxon>
    </lineage>
</organism>
<dbReference type="AlphaFoldDB" id="A0A8H3VWQ5"/>
<evidence type="ECO:0000256" key="1">
    <source>
        <dbReference type="SAM" id="MobiDB-lite"/>
    </source>
</evidence>
<dbReference type="Proteomes" id="UP000434172">
    <property type="component" value="Unassembled WGS sequence"/>
</dbReference>
<protein>
    <submittedName>
        <fullName evidence="2">Uncharacterized protein</fullName>
    </submittedName>
</protein>
<feature type="region of interest" description="Disordered" evidence="1">
    <location>
        <begin position="70"/>
        <end position="97"/>
    </location>
</feature>
<feature type="compositionally biased region" description="Basic and acidic residues" evidence="1">
    <location>
        <begin position="70"/>
        <end position="82"/>
    </location>
</feature>
<dbReference type="EMBL" id="WOWK01000288">
    <property type="protein sequence ID" value="KAF0314871.1"/>
    <property type="molecule type" value="Genomic_DNA"/>
</dbReference>
<sequence length="97" mass="10795">MTPNSPTLLQPDEVEQANAYEAHHEHEIAADDARQKGVDAFIDAIVDLRNAGMTNKAVMSLFTEAMSEVRKMEKEQAEEERNSGNMSEDIEESDDGI</sequence>
<accession>A0A8H3VWQ5</accession>
<evidence type="ECO:0000313" key="2">
    <source>
        <dbReference type="EMBL" id="KAF0314871.1"/>
    </source>
</evidence>
<keyword evidence="3" id="KW-1185">Reference proteome</keyword>
<proteinExistence type="predicted"/>
<reference evidence="2 3" key="1">
    <citation type="submission" date="2019-12" db="EMBL/GenBank/DDBJ databases">
        <title>A genome sequence resource for the geographically widespread anthracnose pathogen Colletotrichum asianum.</title>
        <authorList>
            <person name="Meng Y."/>
        </authorList>
    </citation>
    <scope>NUCLEOTIDE SEQUENCE [LARGE SCALE GENOMIC DNA]</scope>
    <source>
        <strain evidence="2 3">ICMP 18580</strain>
    </source>
</reference>
<evidence type="ECO:0000313" key="3">
    <source>
        <dbReference type="Proteomes" id="UP000434172"/>
    </source>
</evidence>
<feature type="compositionally biased region" description="Acidic residues" evidence="1">
    <location>
        <begin position="88"/>
        <end position="97"/>
    </location>
</feature>
<name>A0A8H3VWQ5_9PEZI</name>